<dbReference type="OrthoDB" id="624345at2759"/>
<keyword evidence="8" id="KW-1185">Reference proteome</keyword>
<gene>
    <name evidence="7" type="ORF">TSUD_265090</name>
</gene>
<keyword evidence="4" id="KW-0175">Coiled coil</keyword>
<comment type="pathway">
    <text evidence="1">Protein modification; protein ubiquitination.</text>
</comment>
<keyword evidence="2" id="KW-0833">Ubl conjugation pathway</keyword>
<dbReference type="EMBL" id="DF973366">
    <property type="protein sequence ID" value="GAU28051.1"/>
    <property type="molecule type" value="Genomic_DNA"/>
</dbReference>
<feature type="region of interest" description="Disordered" evidence="5">
    <location>
        <begin position="340"/>
        <end position="361"/>
    </location>
</feature>
<dbReference type="UniPathway" id="UPA00143"/>
<accession>A0A2Z6M853</accession>
<dbReference type="PANTHER" id="PTHR32370">
    <property type="entry name" value="OS12G0117600 PROTEIN"/>
    <property type="match status" value="1"/>
</dbReference>
<dbReference type="PROSITE" id="PS51649">
    <property type="entry name" value="NPH3"/>
    <property type="match status" value="1"/>
</dbReference>
<feature type="domain" description="NPH3" evidence="6">
    <location>
        <begin position="184"/>
        <end position="479"/>
    </location>
</feature>
<feature type="coiled-coil region" evidence="4">
    <location>
        <begin position="439"/>
        <end position="473"/>
    </location>
</feature>
<organism evidence="7 8">
    <name type="scientific">Trifolium subterraneum</name>
    <name type="common">Subterranean clover</name>
    <dbReference type="NCBI Taxonomy" id="3900"/>
    <lineage>
        <taxon>Eukaryota</taxon>
        <taxon>Viridiplantae</taxon>
        <taxon>Streptophyta</taxon>
        <taxon>Embryophyta</taxon>
        <taxon>Tracheophyta</taxon>
        <taxon>Spermatophyta</taxon>
        <taxon>Magnoliopsida</taxon>
        <taxon>eudicotyledons</taxon>
        <taxon>Gunneridae</taxon>
        <taxon>Pentapetalae</taxon>
        <taxon>rosids</taxon>
        <taxon>fabids</taxon>
        <taxon>Fabales</taxon>
        <taxon>Fabaceae</taxon>
        <taxon>Papilionoideae</taxon>
        <taxon>50 kb inversion clade</taxon>
        <taxon>NPAAA clade</taxon>
        <taxon>Hologalegina</taxon>
        <taxon>IRL clade</taxon>
        <taxon>Trifolieae</taxon>
        <taxon>Trifolium</taxon>
    </lineage>
</organism>
<name>A0A2Z6M853_TRISU</name>
<dbReference type="AlphaFoldDB" id="A0A2Z6M853"/>
<evidence type="ECO:0000313" key="8">
    <source>
        <dbReference type="Proteomes" id="UP000242715"/>
    </source>
</evidence>
<dbReference type="GO" id="GO:0016567">
    <property type="term" value="P:protein ubiquitination"/>
    <property type="evidence" value="ECO:0007669"/>
    <property type="project" value="UniProtKB-UniPathway"/>
</dbReference>
<reference evidence="8" key="1">
    <citation type="journal article" date="2017" name="Front. Plant Sci.">
        <title>Climate Clever Clovers: New Paradigm to Reduce the Environmental Footprint of Ruminants by Breeding Low Methanogenic Forages Utilizing Haplotype Variation.</title>
        <authorList>
            <person name="Kaur P."/>
            <person name="Appels R."/>
            <person name="Bayer P.E."/>
            <person name="Keeble-Gagnere G."/>
            <person name="Wang J."/>
            <person name="Hirakawa H."/>
            <person name="Shirasawa K."/>
            <person name="Vercoe P."/>
            <person name="Stefanova K."/>
            <person name="Durmic Z."/>
            <person name="Nichols P."/>
            <person name="Revell C."/>
            <person name="Isobe S.N."/>
            <person name="Edwards D."/>
            <person name="Erskine W."/>
        </authorList>
    </citation>
    <scope>NUCLEOTIDE SEQUENCE [LARGE SCALE GENOMIC DNA]</scope>
    <source>
        <strain evidence="8">cv. Daliak</strain>
    </source>
</reference>
<evidence type="ECO:0000256" key="1">
    <source>
        <dbReference type="ARBA" id="ARBA00004906"/>
    </source>
</evidence>
<evidence type="ECO:0000256" key="4">
    <source>
        <dbReference type="SAM" id="Coils"/>
    </source>
</evidence>
<dbReference type="InterPro" id="IPR043454">
    <property type="entry name" value="NPH3/RPT2-like"/>
</dbReference>
<evidence type="ECO:0000256" key="3">
    <source>
        <dbReference type="PROSITE-ProRule" id="PRU00982"/>
    </source>
</evidence>
<comment type="similarity">
    <text evidence="3">Belongs to the NPH3 family.</text>
</comment>
<evidence type="ECO:0000259" key="6">
    <source>
        <dbReference type="PROSITE" id="PS51649"/>
    </source>
</evidence>
<dbReference type="InterPro" id="IPR027356">
    <property type="entry name" value="NPH3_dom"/>
</dbReference>
<dbReference type="Proteomes" id="UP000242715">
    <property type="component" value="Unassembled WGS sequence"/>
</dbReference>
<evidence type="ECO:0000256" key="2">
    <source>
        <dbReference type="ARBA" id="ARBA00022786"/>
    </source>
</evidence>
<dbReference type="InterPro" id="IPR011333">
    <property type="entry name" value="SKP1/BTB/POZ_sf"/>
</dbReference>
<feature type="non-terminal residue" evidence="7">
    <location>
        <position position="479"/>
    </location>
</feature>
<protein>
    <recommendedName>
        <fullName evidence="6">NPH3 domain-containing protein</fullName>
    </recommendedName>
</protein>
<sequence>MDRSTDKHHLQQQQLSLAKNGRQRYNECSTLISGRIRRLVAEHRDSDISRVELLNLPGGAECFELAAKFCYGINFEITSTNVAQLCCVSDYLEMTDDFSKDNLGSRAEEYLDCIVCKNLEMCVEVLQQCENLIPLADELKIVTRCIDAIASKTCAEQIASSFSRLEYSSSGRLHMSRQAKCDGDWWIEDISVLRIDMYQRVITAMKCRGVRPESIGASLVNYAEKELTKKSSLWNQSNQNKIDSNSTLHEKLVVETIISLLPVEKLVVPVNFLFGLLRSAVMLDCAISSRLDLERRIGSQLDLSTLDDILIPSFKHSGDTLFDVDTVHRLLVNFCQQEDSDDDLEDGSLFESDSPRSPSQSSLVKVSKLVDNYLAEIAPDANLKLSKFLVIAETLPAHARTLRNSLSTTSGEDDIKPMHASWRISSGALSAAMSPRDNYASLRRENRELKLELARLRMRLNDLEREHVCMKRDMAKSGS</sequence>
<feature type="compositionally biased region" description="Low complexity" evidence="5">
    <location>
        <begin position="349"/>
        <end position="361"/>
    </location>
</feature>
<dbReference type="Pfam" id="PF03000">
    <property type="entry name" value="NPH3"/>
    <property type="match status" value="1"/>
</dbReference>
<dbReference type="SUPFAM" id="SSF54695">
    <property type="entry name" value="POZ domain"/>
    <property type="match status" value="1"/>
</dbReference>
<proteinExistence type="inferred from homology"/>
<evidence type="ECO:0000313" key="7">
    <source>
        <dbReference type="EMBL" id="GAU28051.1"/>
    </source>
</evidence>
<evidence type="ECO:0000256" key="5">
    <source>
        <dbReference type="SAM" id="MobiDB-lite"/>
    </source>
</evidence>